<dbReference type="Proteomes" id="UP001058974">
    <property type="component" value="Chromosome 4"/>
</dbReference>
<dbReference type="SUPFAM" id="SSF55781">
    <property type="entry name" value="GAF domain-like"/>
    <property type="match status" value="1"/>
</dbReference>
<dbReference type="AlphaFoldDB" id="A0A9D4XH03"/>
<reference evidence="2 3" key="1">
    <citation type="journal article" date="2022" name="Nat. Genet.">
        <title>Improved pea reference genome and pan-genome highlight genomic features and evolutionary characteristics.</title>
        <authorList>
            <person name="Yang T."/>
            <person name="Liu R."/>
            <person name="Luo Y."/>
            <person name="Hu S."/>
            <person name="Wang D."/>
            <person name="Wang C."/>
            <person name="Pandey M.K."/>
            <person name="Ge S."/>
            <person name="Xu Q."/>
            <person name="Li N."/>
            <person name="Li G."/>
            <person name="Huang Y."/>
            <person name="Saxena R.K."/>
            <person name="Ji Y."/>
            <person name="Li M."/>
            <person name="Yan X."/>
            <person name="He Y."/>
            <person name="Liu Y."/>
            <person name="Wang X."/>
            <person name="Xiang C."/>
            <person name="Varshney R.K."/>
            <person name="Ding H."/>
            <person name="Gao S."/>
            <person name="Zong X."/>
        </authorList>
    </citation>
    <scope>NUCLEOTIDE SEQUENCE [LARGE SCALE GENOMIC DNA]</scope>
    <source>
        <strain evidence="2 3">cv. Zhongwan 6</strain>
    </source>
</reference>
<dbReference type="GO" id="GO:0046872">
    <property type="term" value="F:metal ion binding"/>
    <property type="evidence" value="ECO:0007669"/>
    <property type="project" value="UniProtKB-KW"/>
</dbReference>
<dbReference type="EMBL" id="JAMSHJ010000004">
    <property type="protein sequence ID" value="KAI5418720.1"/>
    <property type="molecule type" value="Genomic_DNA"/>
</dbReference>
<sequence>MDVVREEQAAFREEMDSVKSKIEQIFEAIQALARREEEARVAAAARNDALVQGVAIQSGPSVPIPNPVIYGLPPGFVPPPERTHVPPPAHTSGVADGVAAQGPPIVNQVVMPRTDEELQDEFEMQNYNGATPVVMPTAAQDSEAILMCRKSDLKERMAQFRPESSASESEGLVQDFRINDNSFNGKIPSFIQNWKQLQRLEMHASGLEGPIPSNISLLTNLSRLRISDINGPSQDFSILSSMTGMIRVVQRNCNITGEIPSYFWTMKDLDMLDLSFNNLFGEIPAKAHVGHLRFLFLTGNKLSGGTPELTQACYAILVLILPAGEPRFWSNQELEIIKMVADQVAVALSHAAILEESQLMREKLEERNRALQQARRNAMMASQTMPTEGTSFNSLSLTCNRNTGSWYS</sequence>
<dbReference type="InterPro" id="IPR032675">
    <property type="entry name" value="LRR_dom_sf"/>
</dbReference>
<name>A0A9D4XH03_PEA</name>
<keyword evidence="1" id="KW-0175">Coiled coil</keyword>
<evidence type="ECO:0000256" key="1">
    <source>
        <dbReference type="SAM" id="Coils"/>
    </source>
</evidence>
<evidence type="ECO:0000313" key="3">
    <source>
        <dbReference type="Proteomes" id="UP001058974"/>
    </source>
</evidence>
<evidence type="ECO:0000313" key="2">
    <source>
        <dbReference type="EMBL" id="KAI5418720.1"/>
    </source>
</evidence>
<dbReference type="GO" id="GO:0051740">
    <property type="term" value="F:ethylene binding"/>
    <property type="evidence" value="ECO:0007669"/>
    <property type="project" value="TreeGrafter"/>
</dbReference>
<dbReference type="Gene3D" id="3.30.450.40">
    <property type="match status" value="1"/>
</dbReference>
<dbReference type="SUPFAM" id="SSF52058">
    <property type="entry name" value="L domain-like"/>
    <property type="match status" value="1"/>
</dbReference>
<gene>
    <name evidence="2" type="ORF">KIW84_043085</name>
</gene>
<comment type="caution">
    <text evidence="2">The sequence shown here is derived from an EMBL/GenBank/DDBJ whole genome shotgun (WGS) entry which is preliminary data.</text>
</comment>
<organism evidence="2 3">
    <name type="scientific">Pisum sativum</name>
    <name type="common">Garden pea</name>
    <name type="synonym">Lathyrus oleraceus</name>
    <dbReference type="NCBI Taxonomy" id="3888"/>
    <lineage>
        <taxon>Eukaryota</taxon>
        <taxon>Viridiplantae</taxon>
        <taxon>Streptophyta</taxon>
        <taxon>Embryophyta</taxon>
        <taxon>Tracheophyta</taxon>
        <taxon>Spermatophyta</taxon>
        <taxon>Magnoliopsida</taxon>
        <taxon>eudicotyledons</taxon>
        <taxon>Gunneridae</taxon>
        <taxon>Pentapetalae</taxon>
        <taxon>rosids</taxon>
        <taxon>fabids</taxon>
        <taxon>Fabales</taxon>
        <taxon>Fabaceae</taxon>
        <taxon>Papilionoideae</taxon>
        <taxon>50 kb inversion clade</taxon>
        <taxon>NPAAA clade</taxon>
        <taxon>Hologalegina</taxon>
        <taxon>IRL clade</taxon>
        <taxon>Fabeae</taxon>
        <taxon>Lathyrus</taxon>
    </lineage>
</organism>
<dbReference type="GO" id="GO:0016301">
    <property type="term" value="F:kinase activity"/>
    <property type="evidence" value="ECO:0007669"/>
    <property type="project" value="UniProtKB-KW"/>
</dbReference>
<dbReference type="Gene3D" id="3.80.10.10">
    <property type="entry name" value="Ribonuclease Inhibitor"/>
    <property type="match status" value="1"/>
</dbReference>
<protein>
    <submittedName>
        <fullName evidence="2">Uncharacterized protein</fullName>
    </submittedName>
</protein>
<keyword evidence="3" id="KW-1185">Reference proteome</keyword>
<dbReference type="InterPro" id="IPR029016">
    <property type="entry name" value="GAF-like_dom_sf"/>
</dbReference>
<dbReference type="GO" id="GO:0005524">
    <property type="term" value="F:ATP binding"/>
    <property type="evidence" value="ECO:0007669"/>
    <property type="project" value="UniProtKB-KW"/>
</dbReference>
<proteinExistence type="predicted"/>
<dbReference type="GO" id="GO:0038199">
    <property type="term" value="F:ethylene receptor activity"/>
    <property type="evidence" value="ECO:0007669"/>
    <property type="project" value="TreeGrafter"/>
</dbReference>
<dbReference type="GO" id="GO:0005783">
    <property type="term" value="C:endoplasmic reticulum"/>
    <property type="evidence" value="ECO:0007669"/>
    <property type="project" value="TreeGrafter"/>
</dbReference>
<accession>A0A9D4XH03</accession>
<dbReference type="PANTHER" id="PTHR24423">
    <property type="entry name" value="TWO-COMPONENT SENSOR HISTIDINE KINASE"/>
    <property type="match status" value="1"/>
</dbReference>
<dbReference type="FunFam" id="3.80.10.10:FF:000433">
    <property type="entry name" value="Putative LRR receptor-like serine/threonine-protein kinase isoform A"/>
    <property type="match status" value="1"/>
</dbReference>
<dbReference type="Gramene" id="Psat04G0308500-T1">
    <property type="protein sequence ID" value="KAI5418720.1"/>
    <property type="gene ID" value="KIW84_043085"/>
</dbReference>
<dbReference type="PANTHER" id="PTHR24423:SF633">
    <property type="entry name" value="ETHYLENE RECEPTOR 2"/>
    <property type="match status" value="1"/>
</dbReference>
<feature type="coiled-coil region" evidence="1">
    <location>
        <begin position="354"/>
        <end position="381"/>
    </location>
</feature>